<evidence type="ECO:0000313" key="4">
    <source>
        <dbReference type="EMBL" id="AIE59541.1"/>
    </source>
</evidence>
<sequence length="411" mass="47585">MNIVGVIVEYNPFHNGHAYHLKKAREETGADLVIAVMSGNFLQRGEPALLSKWARAEMALKGGVDIVFELPYQFAVQKAETFAKGAVEILYKAGCNSICFGSESGSTANFHATLRYIKKHNQLFQQQIKHHIEKGVSYPKAMSLAFQDLPFDEEIVDLSKPNNILGFQYMKAIDDHGFDMKVYTIKRKNADYHDEHFSSQTIASATSIRKALFSEKNEMAQIKQYVPDHTFQLLTQYKNEFGQLHSWENYWPYLRYKLLQTNQEELKAIYEVEEGLENRLISYALYADSFKDFMKKIKTKRYTWTRLQRTCVHILTNAKKSDMKQPKASYLRLLGMTEKGRHYLNKFKHQSDIPIVSKLSPFYNNQIELDIRSSRVYSLGAGLAFQTKLLQTEFHHPPIYLSQKQTDSFPN</sequence>
<dbReference type="eggNOG" id="COG1323">
    <property type="taxonomic scope" value="Bacteria"/>
</dbReference>
<dbReference type="Pfam" id="PF05636">
    <property type="entry name" value="HIGH_NTase1"/>
    <property type="match status" value="1"/>
</dbReference>
<keyword evidence="2 3" id="KW-0819">tRNA processing</keyword>
<dbReference type="GO" id="GO:0005524">
    <property type="term" value="F:ATP binding"/>
    <property type="evidence" value="ECO:0007669"/>
    <property type="project" value="UniProtKB-KW"/>
</dbReference>
<organism evidence="4 5">
    <name type="scientific">Bacillus methanolicus (strain MGA3 / ATCC 53907)</name>
    <dbReference type="NCBI Taxonomy" id="796606"/>
    <lineage>
        <taxon>Bacteria</taxon>
        <taxon>Bacillati</taxon>
        <taxon>Bacillota</taxon>
        <taxon>Bacilli</taxon>
        <taxon>Bacillales</taxon>
        <taxon>Bacillaceae</taxon>
        <taxon>Bacillus</taxon>
    </lineage>
</organism>
<dbReference type="GO" id="GO:0016879">
    <property type="term" value="F:ligase activity, forming carbon-nitrogen bonds"/>
    <property type="evidence" value="ECO:0007669"/>
    <property type="project" value="UniProtKB-UniRule"/>
</dbReference>
<feature type="binding site" evidence="3">
    <location>
        <position position="187"/>
    </location>
    <ligand>
        <name>ATP</name>
        <dbReference type="ChEBI" id="CHEBI:30616"/>
    </ligand>
</feature>
<dbReference type="HOGENOM" id="CLU_038915_0_2_9"/>
<dbReference type="HAMAP" id="MF_01539">
    <property type="entry name" value="TmcAL"/>
    <property type="match status" value="1"/>
</dbReference>
<dbReference type="RefSeq" id="WP_003348853.1">
    <property type="nucleotide sequence ID" value="NZ_ADWW01000004.1"/>
</dbReference>
<keyword evidence="3" id="KW-0067">ATP-binding</keyword>
<accession>I3DYZ6</accession>
<dbReference type="Proteomes" id="UP000027602">
    <property type="component" value="Chromosome"/>
</dbReference>
<dbReference type="SUPFAM" id="SSF52374">
    <property type="entry name" value="Nucleotidylyl transferase"/>
    <property type="match status" value="1"/>
</dbReference>
<dbReference type="PANTHER" id="PTHR37825:SF1">
    <property type="entry name" value="TRNA(MET) CYTIDINE ACETATE LIGASE"/>
    <property type="match status" value="1"/>
</dbReference>
<gene>
    <name evidence="4" type="primary">ylbM</name>
    <name evidence="3" type="synonym">tmcAL</name>
    <name evidence="4" type="ORF">BMMGA3_05565</name>
</gene>
<dbReference type="GO" id="GO:0000049">
    <property type="term" value="F:tRNA binding"/>
    <property type="evidence" value="ECO:0007669"/>
    <property type="project" value="UniProtKB-KW"/>
</dbReference>
<evidence type="ECO:0000313" key="5">
    <source>
        <dbReference type="Proteomes" id="UP000027602"/>
    </source>
</evidence>
<comment type="subcellular location">
    <subcellularLocation>
        <location evidence="3">Cytoplasm</location>
    </subcellularLocation>
</comment>
<dbReference type="AlphaFoldDB" id="I3DYZ6"/>
<dbReference type="EMBL" id="CP007739">
    <property type="protein sequence ID" value="AIE59541.1"/>
    <property type="molecule type" value="Genomic_DNA"/>
</dbReference>
<evidence type="ECO:0000256" key="3">
    <source>
        <dbReference type="HAMAP-Rule" id="MF_01539"/>
    </source>
</evidence>
<dbReference type="Gene3D" id="3.40.50.620">
    <property type="entry name" value="HUPs"/>
    <property type="match status" value="1"/>
</dbReference>
<protein>
    <recommendedName>
        <fullName evidence="3">tRNA(Met) cytidine acetate ligase</fullName>
        <ecNumber evidence="3">6.3.4.-</ecNumber>
    </recommendedName>
</protein>
<name>I3DYZ6_BACMM</name>
<keyword evidence="3" id="KW-0820">tRNA-binding</keyword>
<comment type="similarity">
    <text evidence="3">Belongs to the TmcAL family.</text>
</comment>
<comment type="caution">
    <text evidence="3">Lacks conserved residue(s) required for the propagation of feature annotation.</text>
</comment>
<dbReference type="STRING" id="796606.BMMGA3_05565"/>
<keyword evidence="5" id="KW-1185">Reference proteome</keyword>
<evidence type="ECO:0000256" key="2">
    <source>
        <dbReference type="ARBA" id="ARBA00022694"/>
    </source>
</evidence>
<evidence type="ECO:0000256" key="1">
    <source>
        <dbReference type="ARBA" id="ARBA00022598"/>
    </source>
</evidence>
<dbReference type="InterPro" id="IPR014729">
    <property type="entry name" value="Rossmann-like_a/b/a_fold"/>
</dbReference>
<dbReference type="GO" id="GO:0006400">
    <property type="term" value="P:tRNA modification"/>
    <property type="evidence" value="ECO:0007669"/>
    <property type="project" value="UniProtKB-UniRule"/>
</dbReference>
<feature type="binding site" evidence="3">
    <location>
        <position position="162"/>
    </location>
    <ligand>
        <name>ATP</name>
        <dbReference type="ChEBI" id="CHEBI:30616"/>
    </ligand>
</feature>
<dbReference type="EC" id="6.3.4.-" evidence="3"/>
<feature type="binding site" evidence="3">
    <location>
        <begin position="7"/>
        <end position="20"/>
    </location>
    <ligand>
        <name>ATP</name>
        <dbReference type="ChEBI" id="CHEBI:30616"/>
    </ligand>
</feature>
<comment type="function">
    <text evidence="3">Catalyzes the formation of N(4)-acetylcytidine (ac(4)C) at the wobble position of elongator tRNA(Met), using acetate and ATP as substrates. First activates an acetate ion to form acetyladenylate (Ac-AMP) and then transfers the acetyl group to tRNA to form ac(4)C34.</text>
</comment>
<reference evidence="4 5" key="1">
    <citation type="journal article" date="2015" name="BMC Genomics">
        <title>Transcriptome analysis of thermophilic methylotrophic Bacillus methanolicus MGA3 using RNA-sequencing provides detailed insights into its previously uncharted transcriptional landscape.</title>
        <authorList>
            <person name="Irla M."/>
            <person name="Neshat A."/>
            <person name="Brautaset T."/>
            <person name="Ruckert C."/>
            <person name="Kalinowski J."/>
            <person name="Wendisch V.F."/>
        </authorList>
    </citation>
    <scope>NUCLEOTIDE SEQUENCE [LARGE SCALE GENOMIC DNA]</scope>
    <source>
        <strain evidence="5">MGA3 / ATCC 53907</strain>
    </source>
</reference>
<dbReference type="KEGG" id="bmet:BMMGA3_05565"/>
<dbReference type="GO" id="GO:0005737">
    <property type="term" value="C:cytoplasm"/>
    <property type="evidence" value="ECO:0007669"/>
    <property type="project" value="UniProtKB-SubCell"/>
</dbReference>
<dbReference type="PANTHER" id="PTHR37825">
    <property type="entry name" value="TRNA(MET) CYTIDINE ACETATE LIGASE"/>
    <property type="match status" value="1"/>
</dbReference>
<keyword evidence="3" id="KW-0963">Cytoplasm</keyword>
<dbReference type="NCBIfam" id="NF010191">
    <property type="entry name" value="PRK13670.1"/>
    <property type="match status" value="1"/>
</dbReference>
<keyword evidence="1 3" id="KW-0436">Ligase</keyword>
<dbReference type="OrthoDB" id="9769796at2"/>
<proteinExistence type="inferred from homology"/>
<dbReference type="InterPro" id="IPR008513">
    <property type="entry name" value="tRNA(Met)_cyd_acetate_ligase"/>
</dbReference>
<keyword evidence="3" id="KW-0547">Nucleotide-binding</keyword>
<comment type="catalytic activity">
    <reaction evidence="3">
        <text>cytidine(34) in elongator tRNA(Met) + acetate + ATP = N(4)-acetylcytidine(34) in elongator tRNA(Met) + AMP + diphosphate</text>
        <dbReference type="Rhea" id="RHEA:58144"/>
        <dbReference type="Rhea" id="RHEA-COMP:10693"/>
        <dbReference type="Rhea" id="RHEA-COMP:10694"/>
        <dbReference type="ChEBI" id="CHEBI:30089"/>
        <dbReference type="ChEBI" id="CHEBI:30616"/>
        <dbReference type="ChEBI" id="CHEBI:33019"/>
        <dbReference type="ChEBI" id="CHEBI:74900"/>
        <dbReference type="ChEBI" id="CHEBI:82748"/>
        <dbReference type="ChEBI" id="CHEBI:456215"/>
    </reaction>
</comment>
<feature type="binding site" evidence="3">
    <location>
        <position position="101"/>
    </location>
    <ligand>
        <name>ATP</name>
        <dbReference type="ChEBI" id="CHEBI:30616"/>
    </ligand>
</feature>
<keyword evidence="3" id="KW-0694">RNA-binding</keyword>